<dbReference type="CTD" id="20198037"/>
<gene>
    <name evidence="3" type="primary">20198037</name>
    <name evidence="2" type="ORF">HELRODRAFT_158768</name>
</gene>
<feature type="transmembrane region" description="Helical" evidence="1">
    <location>
        <begin position="340"/>
        <end position="361"/>
    </location>
</feature>
<reference evidence="4" key="1">
    <citation type="submission" date="2012-12" db="EMBL/GenBank/DDBJ databases">
        <authorList>
            <person name="Hellsten U."/>
            <person name="Grimwood J."/>
            <person name="Chapman J.A."/>
            <person name="Shapiro H."/>
            <person name="Aerts A."/>
            <person name="Otillar R.P."/>
            <person name="Terry A.Y."/>
            <person name="Boore J.L."/>
            <person name="Simakov O."/>
            <person name="Marletaz F."/>
            <person name="Cho S.-J."/>
            <person name="Edsinger-Gonzales E."/>
            <person name="Havlak P."/>
            <person name="Kuo D.-H."/>
            <person name="Larsson T."/>
            <person name="Lv J."/>
            <person name="Arendt D."/>
            <person name="Savage R."/>
            <person name="Osoegawa K."/>
            <person name="de Jong P."/>
            <person name="Lindberg D.R."/>
            <person name="Seaver E.C."/>
            <person name="Weisblat D.A."/>
            <person name="Putnam N.H."/>
            <person name="Grigoriev I.V."/>
            <person name="Rokhsar D.S."/>
        </authorList>
    </citation>
    <scope>NUCLEOTIDE SEQUENCE</scope>
</reference>
<evidence type="ECO:0000313" key="4">
    <source>
        <dbReference type="Proteomes" id="UP000015101"/>
    </source>
</evidence>
<dbReference type="GeneID" id="20198037"/>
<keyword evidence="1" id="KW-0472">Membrane</keyword>
<dbReference type="InterPro" id="IPR037660">
    <property type="entry name" value="CCDC51"/>
</dbReference>
<dbReference type="EMBL" id="AMQM01000130">
    <property type="status" value="NOT_ANNOTATED_CDS"/>
    <property type="molecule type" value="Genomic_DNA"/>
</dbReference>
<dbReference type="RefSeq" id="XP_009009006.1">
    <property type="nucleotide sequence ID" value="XM_009010758.1"/>
</dbReference>
<keyword evidence="1" id="KW-0812">Transmembrane</keyword>
<protein>
    <submittedName>
        <fullName evidence="2 3">Uncharacterized protein</fullName>
    </submittedName>
</protein>
<evidence type="ECO:0000313" key="3">
    <source>
        <dbReference type="EnsemblMetazoa" id="HelroP158768"/>
    </source>
</evidence>
<dbReference type="PANTHER" id="PTHR28624">
    <property type="entry name" value="COILED-COIL DOMAIN-CONTAINING PROTEIN 51"/>
    <property type="match status" value="1"/>
</dbReference>
<keyword evidence="4" id="KW-1185">Reference proteome</keyword>
<dbReference type="EnsemblMetazoa" id="HelroT158768">
    <property type="protein sequence ID" value="HelroP158768"/>
    <property type="gene ID" value="HelroG158768"/>
</dbReference>
<feature type="transmembrane region" description="Helical" evidence="1">
    <location>
        <begin position="196"/>
        <end position="216"/>
    </location>
</feature>
<evidence type="ECO:0000313" key="2">
    <source>
        <dbReference type="EMBL" id="ESO12286.1"/>
    </source>
</evidence>
<dbReference type="InParanoid" id="T1EN87"/>
<reference evidence="2 4" key="2">
    <citation type="journal article" date="2013" name="Nature">
        <title>Insights into bilaterian evolution from three spiralian genomes.</title>
        <authorList>
            <person name="Simakov O."/>
            <person name="Marletaz F."/>
            <person name="Cho S.J."/>
            <person name="Edsinger-Gonzales E."/>
            <person name="Havlak P."/>
            <person name="Hellsten U."/>
            <person name="Kuo D.H."/>
            <person name="Larsson T."/>
            <person name="Lv J."/>
            <person name="Arendt D."/>
            <person name="Savage R."/>
            <person name="Osoegawa K."/>
            <person name="de Jong P."/>
            <person name="Grimwood J."/>
            <person name="Chapman J.A."/>
            <person name="Shapiro H."/>
            <person name="Aerts A."/>
            <person name="Otillar R.P."/>
            <person name="Terry A.Y."/>
            <person name="Boore J.L."/>
            <person name="Grigoriev I.V."/>
            <person name="Lindberg D.R."/>
            <person name="Seaver E.C."/>
            <person name="Weisblat D.A."/>
            <person name="Putnam N.H."/>
            <person name="Rokhsar D.S."/>
        </authorList>
    </citation>
    <scope>NUCLEOTIDE SEQUENCE</scope>
</reference>
<accession>T1EN87</accession>
<dbReference type="EMBL" id="KB095811">
    <property type="protein sequence ID" value="ESO12286.1"/>
    <property type="molecule type" value="Genomic_DNA"/>
</dbReference>
<evidence type="ECO:0000256" key="1">
    <source>
        <dbReference type="SAM" id="Phobius"/>
    </source>
</evidence>
<dbReference type="KEGG" id="hro:HELRODRAFT_158768"/>
<name>T1EN87_HELRO</name>
<dbReference type="Proteomes" id="UP000015101">
    <property type="component" value="Unassembled WGS sequence"/>
</dbReference>
<dbReference type="OrthoDB" id="6223661at2759"/>
<dbReference type="PANTHER" id="PTHR28624:SF1">
    <property type="entry name" value="MITOCHONDRIAL POTASSIUM CHANNEL"/>
    <property type="match status" value="1"/>
</dbReference>
<organism evidence="3 4">
    <name type="scientific">Helobdella robusta</name>
    <name type="common">Californian leech</name>
    <dbReference type="NCBI Taxonomy" id="6412"/>
    <lineage>
        <taxon>Eukaryota</taxon>
        <taxon>Metazoa</taxon>
        <taxon>Spiralia</taxon>
        <taxon>Lophotrochozoa</taxon>
        <taxon>Annelida</taxon>
        <taxon>Clitellata</taxon>
        <taxon>Hirudinea</taxon>
        <taxon>Rhynchobdellida</taxon>
        <taxon>Glossiphoniidae</taxon>
        <taxon>Helobdella</taxon>
    </lineage>
</organism>
<proteinExistence type="predicted"/>
<sequence length="362" mass="42233">MNFENRWVLRSALNFSSDREVVREVGREFQRKRPEKAKADLAKECLTRVKKKREEEDDRKPGRLARPSNLTKSKWQTFYENYIHLPDLKNAQESVLKMESKYLSGQKEKNQCWQLFLAAQSRLKDVHANLDPLPTIDARYPQLMNEEVELLKKIRSLSLDFNLYDRNDKNNMGALSNAIEECIGAEKKCERRAFRLFILAVLGSILLAFVITYSFYKLYFTSTLDKLEKNNDSLRTIILEFIGWIELQNNKIKIFLEDMWQTIGFEKKISIDTSAHPSLSDTDDAFVKKSKLFHEVSHLENESSLHEMILIEEKLLKKKEFLKLPTLEISKNEEVSDRGLWATTFGYGSAAVLIPLVFFLFA</sequence>
<dbReference type="AlphaFoldDB" id="T1EN87"/>
<dbReference type="HOGENOM" id="CLU_765654_0_0_1"/>
<keyword evidence="1" id="KW-1133">Transmembrane helix</keyword>
<reference evidence="3" key="3">
    <citation type="submission" date="2015-06" db="UniProtKB">
        <authorList>
            <consortium name="EnsemblMetazoa"/>
        </authorList>
    </citation>
    <scope>IDENTIFICATION</scope>
</reference>